<dbReference type="Pfam" id="PF00657">
    <property type="entry name" value="Lipase_GDSL"/>
    <property type="match status" value="1"/>
</dbReference>
<keyword evidence="6" id="KW-0442">Lipid degradation</keyword>
<comment type="caution">
    <text evidence="8">The sequence shown here is derived from an EMBL/GenBank/DDBJ whole genome shotgun (WGS) entry which is preliminary data.</text>
</comment>
<dbReference type="Proteomes" id="UP001415857">
    <property type="component" value="Unassembled WGS sequence"/>
</dbReference>
<keyword evidence="4" id="KW-0732">Signal</keyword>
<dbReference type="Gene3D" id="3.40.50.1110">
    <property type="entry name" value="SGNH hydrolase"/>
    <property type="match status" value="2"/>
</dbReference>
<keyword evidence="7" id="KW-0443">Lipid metabolism</keyword>
<evidence type="ECO:0000313" key="9">
    <source>
        <dbReference type="Proteomes" id="UP001415857"/>
    </source>
</evidence>
<dbReference type="InterPro" id="IPR051238">
    <property type="entry name" value="GDSL_esterase/lipase"/>
</dbReference>
<dbReference type="EMBL" id="JBBPBK010000013">
    <property type="protein sequence ID" value="KAK9272683.1"/>
    <property type="molecule type" value="Genomic_DNA"/>
</dbReference>
<evidence type="ECO:0000256" key="6">
    <source>
        <dbReference type="ARBA" id="ARBA00022963"/>
    </source>
</evidence>
<keyword evidence="5" id="KW-0378">Hydrolase</keyword>
<evidence type="ECO:0000256" key="2">
    <source>
        <dbReference type="ARBA" id="ARBA00008668"/>
    </source>
</evidence>
<dbReference type="GO" id="GO:0016042">
    <property type="term" value="P:lipid catabolic process"/>
    <property type="evidence" value="ECO:0007669"/>
    <property type="project" value="UniProtKB-KW"/>
</dbReference>
<organism evidence="8 9">
    <name type="scientific">Liquidambar formosana</name>
    <name type="common">Formosan gum</name>
    <dbReference type="NCBI Taxonomy" id="63359"/>
    <lineage>
        <taxon>Eukaryota</taxon>
        <taxon>Viridiplantae</taxon>
        <taxon>Streptophyta</taxon>
        <taxon>Embryophyta</taxon>
        <taxon>Tracheophyta</taxon>
        <taxon>Spermatophyta</taxon>
        <taxon>Magnoliopsida</taxon>
        <taxon>eudicotyledons</taxon>
        <taxon>Gunneridae</taxon>
        <taxon>Pentapetalae</taxon>
        <taxon>Saxifragales</taxon>
        <taxon>Altingiaceae</taxon>
        <taxon>Liquidambar</taxon>
    </lineage>
</organism>
<dbReference type="PANTHER" id="PTHR45650:SF14">
    <property type="entry name" value="GDSL ESTERASE_LIPASE 7-LIKE"/>
    <property type="match status" value="1"/>
</dbReference>
<dbReference type="GO" id="GO:0016788">
    <property type="term" value="F:hydrolase activity, acting on ester bonds"/>
    <property type="evidence" value="ECO:0007669"/>
    <property type="project" value="InterPro"/>
</dbReference>
<evidence type="ECO:0000256" key="1">
    <source>
        <dbReference type="ARBA" id="ARBA00004613"/>
    </source>
</evidence>
<comment type="subcellular location">
    <subcellularLocation>
        <location evidence="1">Secreted</location>
    </subcellularLocation>
</comment>
<evidence type="ECO:0000256" key="3">
    <source>
        <dbReference type="ARBA" id="ARBA00022525"/>
    </source>
</evidence>
<reference evidence="8 9" key="1">
    <citation type="journal article" date="2024" name="Plant J.">
        <title>Genome sequences and population genomics reveal climatic adaptation and genomic divergence between two closely related sweetgum species.</title>
        <authorList>
            <person name="Xu W.Q."/>
            <person name="Ren C.Q."/>
            <person name="Zhang X.Y."/>
            <person name="Comes H.P."/>
            <person name="Liu X.H."/>
            <person name="Li Y.G."/>
            <person name="Kettle C.J."/>
            <person name="Jalonen R."/>
            <person name="Gaisberger H."/>
            <person name="Ma Y.Z."/>
            <person name="Qiu Y.X."/>
        </authorList>
    </citation>
    <scope>NUCLEOTIDE SEQUENCE [LARGE SCALE GENOMIC DNA]</scope>
    <source>
        <strain evidence="8">Hangzhou</strain>
    </source>
</reference>
<dbReference type="InterPro" id="IPR001087">
    <property type="entry name" value="GDSL"/>
</dbReference>
<name>A0AAP0R9A9_LIQFO</name>
<keyword evidence="3" id="KW-0964">Secreted</keyword>
<accession>A0AAP0R9A9</accession>
<comment type="similarity">
    <text evidence="2">Belongs to the 'GDSL' lipolytic enzyme family.</text>
</comment>
<evidence type="ECO:0000256" key="7">
    <source>
        <dbReference type="ARBA" id="ARBA00023098"/>
    </source>
</evidence>
<dbReference type="GO" id="GO:0005576">
    <property type="term" value="C:extracellular region"/>
    <property type="evidence" value="ECO:0007669"/>
    <property type="project" value="UniProtKB-SubCell"/>
</dbReference>
<keyword evidence="9" id="KW-1185">Reference proteome</keyword>
<dbReference type="AlphaFoldDB" id="A0AAP0R9A9"/>
<proteinExistence type="inferred from homology"/>
<evidence type="ECO:0000313" key="8">
    <source>
        <dbReference type="EMBL" id="KAK9272683.1"/>
    </source>
</evidence>
<protein>
    <recommendedName>
        <fullName evidence="10">GDSL esterase/lipase</fullName>
    </recommendedName>
</protein>
<evidence type="ECO:0000256" key="4">
    <source>
        <dbReference type="ARBA" id="ARBA00022729"/>
    </source>
</evidence>
<sequence>MFIMIYASPLAPALYIFGDSMFDSGNNNILPTLAKADFPPYGANFFRGATGRFTNGRTVADFIDKLSLHLQRLYKVGARKIIMFEIGPIGCIPSITKTSKVHGGECVEESNQLGSYFNRQLPAMLRNLTSTLQGSIFILGQANWLGYHAIKNPSNYGLTDTRNPCCVTWENGTSTCIPWLVPCPNADKHYFWDAFHLTEPVYSVIATRCFNGTSVCFPKNIKELVQI</sequence>
<dbReference type="InterPro" id="IPR036514">
    <property type="entry name" value="SGNH_hydro_sf"/>
</dbReference>
<dbReference type="PANTHER" id="PTHR45650">
    <property type="entry name" value="GDSL-LIKE LIPASE/ACYLHYDROLASE-RELATED"/>
    <property type="match status" value="1"/>
</dbReference>
<evidence type="ECO:0000256" key="5">
    <source>
        <dbReference type="ARBA" id="ARBA00022801"/>
    </source>
</evidence>
<evidence type="ECO:0008006" key="10">
    <source>
        <dbReference type="Google" id="ProtNLM"/>
    </source>
</evidence>
<gene>
    <name evidence="8" type="ORF">L1049_003060</name>
</gene>